<accession>A0ABR7L0J6</accession>
<dbReference type="RefSeq" id="WP_187218335.1">
    <property type="nucleotide sequence ID" value="NZ_JABVED010000001.1"/>
</dbReference>
<dbReference type="Proteomes" id="UP000734823">
    <property type="component" value="Unassembled WGS sequence"/>
</dbReference>
<name>A0ABR7L0J6_9PSEU</name>
<gene>
    <name evidence="1" type="ORF">GPZ80_03415</name>
</gene>
<sequence>MDATLVVLDPADTAAHGDLPATWRPFAQTRRVLWCATARDGLRNAVTRALAEADGPVDLLAAGIAADPALEVAAESPDRVNRVLLVDPGADADVAPGGPAEEASDEWMRSRAGRRQALAAAGVDVSLVAYSEGGARDRVPPPIPLGHPDVLDAVLEALRSTTTDVDDYADPDDFAEAIGVDPTADEVEDYRSRTE</sequence>
<protein>
    <submittedName>
        <fullName evidence="1">Uncharacterized protein</fullName>
    </submittedName>
</protein>
<organism evidence="1 2">
    <name type="scientific">Actinokineospora xionganensis</name>
    <dbReference type="NCBI Taxonomy" id="2684470"/>
    <lineage>
        <taxon>Bacteria</taxon>
        <taxon>Bacillati</taxon>
        <taxon>Actinomycetota</taxon>
        <taxon>Actinomycetes</taxon>
        <taxon>Pseudonocardiales</taxon>
        <taxon>Pseudonocardiaceae</taxon>
        <taxon>Actinokineospora</taxon>
    </lineage>
</organism>
<evidence type="ECO:0000313" key="1">
    <source>
        <dbReference type="EMBL" id="MBC6446222.1"/>
    </source>
</evidence>
<dbReference type="EMBL" id="JABVED010000001">
    <property type="protein sequence ID" value="MBC6446222.1"/>
    <property type="molecule type" value="Genomic_DNA"/>
</dbReference>
<comment type="caution">
    <text evidence="1">The sequence shown here is derived from an EMBL/GenBank/DDBJ whole genome shotgun (WGS) entry which is preliminary data.</text>
</comment>
<proteinExistence type="predicted"/>
<reference evidence="1 2" key="1">
    <citation type="submission" date="2020-06" db="EMBL/GenBank/DDBJ databases">
        <title>Actinokineospora xiongansis sp. nov., isolated from soil of Baiyangdian.</title>
        <authorList>
            <person name="Zhang X."/>
        </authorList>
    </citation>
    <scope>NUCLEOTIDE SEQUENCE [LARGE SCALE GENOMIC DNA]</scope>
    <source>
        <strain evidence="1 2">HBU206404</strain>
    </source>
</reference>
<keyword evidence="2" id="KW-1185">Reference proteome</keyword>
<evidence type="ECO:0000313" key="2">
    <source>
        <dbReference type="Proteomes" id="UP000734823"/>
    </source>
</evidence>